<evidence type="ECO:0000313" key="5">
    <source>
        <dbReference type="Proteomes" id="UP000283880"/>
    </source>
</evidence>
<accession>A0A413FAJ1</accession>
<feature type="region of interest" description="Disordered" evidence="1">
    <location>
        <begin position="90"/>
        <end position="120"/>
    </location>
</feature>
<reference evidence="4 5" key="1">
    <citation type="submission" date="2018-08" db="EMBL/GenBank/DDBJ databases">
        <title>A genome reference for cultivated species of the human gut microbiota.</title>
        <authorList>
            <person name="Zou Y."/>
            <person name="Xue W."/>
            <person name="Luo G."/>
        </authorList>
    </citation>
    <scope>NUCLEOTIDE SEQUENCE [LARGE SCALE GENOMIC DNA]</scope>
    <source>
        <strain evidence="4 5">AF04-15</strain>
    </source>
</reference>
<feature type="domain" description="Zinc-ribbon" evidence="3">
    <location>
        <begin position="10"/>
        <end position="32"/>
    </location>
</feature>
<feature type="transmembrane region" description="Helical" evidence="2">
    <location>
        <begin position="66"/>
        <end position="88"/>
    </location>
</feature>
<dbReference type="Proteomes" id="UP000283880">
    <property type="component" value="Unassembled WGS sequence"/>
</dbReference>
<evidence type="ECO:0000256" key="1">
    <source>
        <dbReference type="SAM" id="MobiDB-lite"/>
    </source>
</evidence>
<dbReference type="EMBL" id="QSBM01000018">
    <property type="protein sequence ID" value="RGX25763.1"/>
    <property type="molecule type" value="Genomic_DNA"/>
</dbReference>
<dbReference type="NCBIfam" id="NF038353">
    <property type="entry name" value="FxLYD_dom"/>
    <property type="match status" value="1"/>
</dbReference>
<protein>
    <submittedName>
        <fullName evidence="4">Zinc ribbon domain-containing protein</fullName>
    </submittedName>
</protein>
<keyword evidence="2" id="KW-1133">Transmembrane helix</keyword>
<name>A0A413FAJ1_9FIRM</name>
<dbReference type="OrthoDB" id="3239970at2"/>
<organism evidence="4 5">
    <name type="scientific">Enterocloster asparagiformis</name>
    <dbReference type="NCBI Taxonomy" id="333367"/>
    <lineage>
        <taxon>Bacteria</taxon>
        <taxon>Bacillati</taxon>
        <taxon>Bacillota</taxon>
        <taxon>Clostridia</taxon>
        <taxon>Lachnospirales</taxon>
        <taxon>Lachnospiraceae</taxon>
        <taxon>Enterocloster</taxon>
    </lineage>
</organism>
<dbReference type="InterPro" id="IPR047676">
    <property type="entry name" value="FxLYD_dom"/>
</dbReference>
<keyword evidence="2" id="KW-0812">Transmembrane</keyword>
<evidence type="ECO:0000259" key="3">
    <source>
        <dbReference type="Pfam" id="PF13240"/>
    </source>
</evidence>
<evidence type="ECO:0000313" key="4">
    <source>
        <dbReference type="EMBL" id="RGX25763.1"/>
    </source>
</evidence>
<dbReference type="InterPro" id="IPR026870">
    <property type="entry name" value="Zinc_ribbon_dom"/>
</dbReference>
<sequence length="209" mass="22727">MGGMIMALIKCPECGKEISDNAQNCPQCGYPLKGSATKGEDNPSIGTAKGSQQTSQPVPKKKKNGCLVGCLTFFIIFAVLIFIISSIGGKSTKTSPDNSTKSNTEKSSETNVSETSIPETEAKKEDLEILSYENLNDGMLRYVTGQVKNNTDKNYSYVQIEIKMYKDDTVLGSTLDNMNNLGPGETWQFKAIITDNECNKYTIVGVTGF</sequence>
<keyword evidence="2" id="KW-0472">Membrane</keyword>
<dbReference type="AlphaFoldDB" id="A0A413FAJ1"/>
<dbReference type="Pfam" id="PF13240">
    <property type="entry name" value="Zn_Ribbon_1"/>
    <property type="match status" value="1"/>
</dbReference>
<gene>
    <name evidence="4" type="ORF">DWV29_21060</name>
</gene>
<feature type="region of interest" description="Disordered" evidence="1">
    <location>
        <begin position="39"/>
        <end position="61"/>
    </location>
</feature>
<comment type="caution">
    <text evidence="4">The sequence shown here is derived from an EMBL/GenBank/DDBJ whole genome shotgun (WGS) entry which is preliminary data.</text>
</comment>
<evidence type="ECO:0000256" key="2">
    <source>
        <dbReference type="SAM" id="Phobius"/>
    </source>
</evidence>
<proteinExistence type="predicted"/>